<evidence type="ECO:0000313" key="1">
    <source>
        <dbReference type="EMBL" id="QRI44114.1"/>
    </source>
</evidence>
<dbReference type="EMBL" id="MW346690">
    <property type="protein sequence ID" value="QRI44114.1"/>
    <property type="molecule type" value="Genomic_DNA"/>
</dbReference>
<reference evidence="1" key="1">
    <citation type="submission" date="2020-11" db="EMBL/GenBank/DDBJ databases">
        <title>Viral genomes from river ports along the Yangtze River in China.</title>
        <authorList>
            <person name="Lu J."/>
            <person name="Shen Q."/>
            <person name="Yang S."/>
            <person name="Zhang W."/>
        </authorList>
    </citation>
    <scope>NUCLEOTIDE SEQUENCE</scope>
    <source>
        <strain evidence="1">1aq-CRESS-3</strain>
    </source>
</reference>
<accession>A0A890UPK3</accession>
<proteinExistence type="predicted"/>
<name>A0A890UPK3_9VIRU</name>
<organism evidence="1">
    <name type="scientific">Cressdnaviricota sp</name>
    <dbReference type="NCBI Taxonomy" id="2748378"/>
    <lineage>
        <taxon>Viruses</taxon>
        <taxon>Monodnaviria</taxon>
        <taxon>Shotokuvirae</taxon>
        <taxon>Cressdnaviricota</taxon>
    </lineage>
</organism>
<protein>
    <submittedName>
        <fullName evidence="1">Replication-associated protein</fullName>
    </submittedName>
</protein>
<sequence>MRRHPSPQQSLAALCRYPPMTSQNTGALLSTTTMNQNVKVLSFNANTSFTTLSDGKSHQARVLLTCKDMSFSTPEGPCVRYELSTRVRIGANAVAHHNRIMTTVPNAQTIRNTVNFLLDEVVDATMTGLLLDSKPKRTNGIAPKRLRFEENGMTSPVTFSSSMETISEGSTLSACSTIVTATNSTGEPMSPLTTGITELQVPESPLRPGTKIPRHF</sequence>